<gene>
    <name evidence="1" type="ORF">GCM10010357_17600</name>
</gene>
<dbReference type="Proteomes" id="UP001500879">
    <property type="component" value="Unassembled WGS sequence"/>
</dbReference>
<evidence type="ECO:0000313" key="1">
    <source>
        <dbReference type="EMBL" id="GAA0396958.1"/>
    </source>
</evidence>
<organism evidence="1 2">
    <name type="scientific">Streptomyces luteireticuli</name>
    <dbReference type="NCBI Taxonomy" id="173858"/>
    <lineage>
        <taxon>Bacteria</taxon>
        <taxon>Bacillati</taxon>
        <taxon>Actinomycetota</taxon>
        <taxon>Actinomycetes</taxon>
        <taxon>Kitasatosporales</taxon>
        <taxon>Streptomycetaceae</taxon>
        <taxon>Streptomyces</taxon>
    </lineage>
</organism>
<accession>A0ABN0YJ75</accession>
<evidence type="ECO:0000313" key="2">
    <source>
        <dbReference type="Proteomes" id="UP001500879"/>
    </source>
</evidence>
<comment type="caution">
    <text evidence="1">The sequence shown here is derived from an EMBL/GenBank/DDBJ whole genome shotgun (WGS) entry which is preliminary data.</text>
</comment>
<protein>
    <submittedName>
        <fullName evidence="1">Uncharacterized protein</fullName>
    </submittedName>
</protein>
<dbReference type="EMBL" id="BAAABX010000018">
    <property type="protein sequence ID" value="GAA0396958.1"/>
    <property type="molecule type" value="Genomic_DNA"/>
</dbReference>
<keyword evidence="2" id="KW-1185">Reference proteome</keyword>
<proteinExistence type="predicted"/>
<reference evidence="1 2" key="1">
    <citation type="journal article" date="2019" name="Int. J. Syst. Evol. Microbiol.">
        <title>The Global Catalogue of Microorganisms (GCM) 10K type strain sequencing project: providing services to taxonomists for standard genome sequencing and annotation.</title>
        <authorList>
            <consortium name="The Broad Institute Genomics Platform"/>
            <consortium name="The Broad Institute Genome Sequencing Center for Infectious Disease"/>
            <person name="Wu L."/>
            <person name="Ma J."/>
        </authorList>
    </citation>
    <scope>NUCLEOTIDE SEQUENCE [LARGE SCALE GENOMIC DNA]</scope>
    <source>
        <strain evidence="1 2">JCM 4788</strain>
    </source>
</reference>
<name>A0ABN0YJ75_9ACTN</name>
<sequence length="88" mass="9613">MAGSFGYESEHYALSMTVGGDHLFPAVRAEPDDIVAVATGTPCRRQILHGTGRRAWHPLEIARAALRKRQPHAVVVPMPKLNLPHLPA</sequence>